<dbReference type="GO" id="GO:0008292">
    <property type="term" value="P:acetylcholine biosynthetic process"/>
    <property type="evidence" value="ECO:0007669"/>
    <property type="project" value="TreeGrafter"/>
</dbReference>
<feature type="transmembrane region" description="Helical" evidence="15">
    <location>
        <begin position="126"/>
        <end position="151"/>
    </location>
</feature>
<feature type="transmembrane region" description="Helical" evidence="15">
    <location>
        <begin position="282"/>
        <end position="303"/>
    </location>
</feature>
<evidence type="ECO:0000256" key="9">
    <source>
        <dbReference type="ARBA" id="ARBA00023065"/>
    </source>
</evidence>
<evidence type="ECO:0000256" key="1">
    <source>
        <dbReference type="ARBA" id="ARBA00004141"/>
    </source>
</evidence>
<comment type="similarity">
    <text evidence="2 13">Belongs to the sodium:solute symporter (SSF) (TC 2.A.21) family.</text>
</comment>
<dbReference type="PANTHER" id="PTHR45897:SF5">
    <property type="entry name" value="HIGH AFFINITY CHOLINE TRANSPORTER 1"/>
    <property type="match status" value="1"/>
</dbReference>
<dbReference type="InterPro" id="IPR052244">
    <property type="entry name" value="Choline_transporter"/>
</dbReference>
<evidence type="ECO:0000256" key="7">
    <source>
        <dbReference type="ARBA" id="ARBA00022989"/>
    </source>
</evidence>
<feature type="transmembrane region" description="Helical" evidence="15">
    <location>
        <begin position="163"/>
        <end position="184"/>
    </location>
</feature>
<feature type="region of interest" description="Disordered" evidence="14">
    <location>
        <begin position="527"/>
        <end position="570"/>
    </location>
</feature>
<organism evidence="16 17">
    <name type="scientific">Gadus morhua</name>
    <name type="common">Atlantic cod</name>
    <dbReference type="NCBI Taxonomy" id="8049"/>
    <lineage>
        <taxon>Eukaryota</taxon>
        <taxon>Metazoa</taxon>
        <taxon>Chordata</taxon>
        <taxon>Craniata</taxon>
        <taxon>Vertebrata</taxon>
        <taxon>Euteleostomi</taxon>
        <taxon>Actinopterygii</taxon>
        <taxon>Neopterygii</taxon>
        <taxon>Teleostei</taxon>
        <taxon>Neoteleostei</taxon>
        <taxon>Acanthomorphata</taxon>
        <taxon>Zeiogadaria</taxon>
        <taxon>Gadariae</taxon>
        <taxon>Gadiformes</taxon>
        <taxon>Gadoidei</taxon>
        <taxon>Gadidae</taxon>
        <taxon>Gadus</taxon>
    </lineage>
</organism>
<keyword evidence="5" id="KW-0769">Symport</keyword>
<dbReference type="Proteomes" id="UP000694546">
    <property type="component" value="Chromosome 16"/>
</dbReference>
<keyword evidence="6" id="KW-0530">Neurotransmitter biosynthesis</keyword>
<keyword evidence="9" id="KW-0406">Ion transport</keyword>
<sequence>MALNVGGIVAVVVFYVLILAIGVWASKKSKKEEKKCAGSKCEVTMIGGRNIHLLVGIFTMTATWVGGGYIMGTAEAVYSPSQGLLWATGPLAYLLTFFLGGLFFAKPMRAQRYVTMMDPFQRRYGNAFTTALLVPALLGDVLWVACILAALGGTMSLILELSSYYSIVLSAAVAITYTLLGGLYSVAYTDVIQLFFIFLSLWLCVPFILLNPTSSDVTHTAQPMTAWLNQSQQVPWMGELKLEDAGKWLDELLLLALGGLSYQALYQRILSAASPLQAQVTCFLAAGLVLVLAVPSIIIGAVASTTDWNQTAYGLPSPFDRGEAGNVLPIALHYLTPSWVSVVGIGGLAAAVMSSMDSVLLSSASMFARNIYKNLLRVEASDRECLWVIRVSVLLVGLAGMGLAFMESSVLALWLVSGDLIYVTIFPQLICVLHCPRANGYGALTGLVLSTALRGLSGEPLLHLPPVLLFPGWRRDPLSGAVSQYFPFRTAIMLLAMLSIPTVSLLAQGAFRLRLLPASWDLMGALQGGGAEEGEDGEEREARAVPPAKENLLALSGPPPPRRSTLSSQM</sequence>
<evidence type="ECO:0000256" key="2">
    <source>
        <dbReference type="ARBA" id="ARBA00006434"/>
    </source>
</evidence>
<evidence type="ECO:0000313" key="17">
    <source>
        <dbReference type="Proteomes" id="UP000694546"/>
    </source>
</evidence>
<keyword evidence="7 15" id="KW-1133">Transmembrane helix</keyword>
<feature type="transmembrane region" description="Helical" evidence="15">
    <location>
        <begin position="53"/>
        <end position="72"/>
    </location>
</feature>
<protein>
    <submittedName>
        <fullName evidence="16">High-affinity choline transporter 1-like</fullName>
    </submittedName>
</protein>
<dbReference type="CDD" id="cd11474">
    <property type="entry name" value="SLC5sbd_CHT"/>
    <property type="match status" value="1"/>
</dbReference>
<feature type="transmembrane region" description="Helical" evidence="15">
    <location>
        <begin position="411"/>
        <end position="433"/>
    </location>
</feature>
<evidence type="ECO:0000256" key="3">
    <source>
        <dbReference type="ARBA" id="ARBA00022448"/>
    </source>
</evidence>
<evidence type="ECO:0000256" key="11">
    <source>
        <dbReference type="ARBA" id="ARBA00023180"/>
    </source>
</evidence>
<evidence type="ECO:0000256" key="14">
    <source>
        <dbReference type="SAM" id="MobiDB-lite"/>
    </source>
</evidence>
<evidence type="ECO:0000256" key="6">
    <source>
        <dbReference type="ARBA" id="ARBA00022979"/>
    </source>
</evidence>
<keyword evidence="10 15" id="KW-0472">Membrane</keyword>
<evidence type="ECO:0000256" key="15">
    <source>
        <dbReference type="SAM" id="Phobius"/>
    </source>
</evidence>
<comment type="subcellular location">
    <subcellularLocation>
        <location evidence="1">Membrane</location>
        <topology evidence="1">Multi-pass membrane protein</topology>
    </subcellularLocation>
</comment>
<feature type="transmembrane region" description="Helical" evidence="15">
    <location>
        <begin position="339"/>
        <end position="364"/>
    </location>
</feature>
<accession>A0A8C4ZDF7</accession>
<dbReference type="GO" id="GO:0005307">
    <property type="term" value="F:choline:sodium symporter activity"/>
    <property type="evidence" value="ECO:0007669"/>
    <property type="project" value="TreeGrafter"/>
</dbReference>
<dbReference type="Ensembl" id="ENSGMOT00000011625.2">
    <property type="protein sequence ID" value="ENSGMOP00000011320.2"/>
    <property type="gene ID" value="ENSGMOG00000010567.2"/>
</dbReference>
<dbReference type="GO" id="GO:0005886">
    <property type="term" value="C:plasma membrane"/>
    <property type="evidence" value="ECO:0007669"/>
    <property type="project" value="TreeGrafter"/>
</dbReference>
<feature type="transmembrane region" description="Helical" evidence="15">
    <location>
        <begin position="252"/>
        <end position="270"/>
    </location>
</feature>
<dbReference type="AlphaFoldDB" id="A0A8C4ZDF7"/>
<keyword evidence="17" id="KW-1185">Reference proteome</keyword>
<keyword evidence="12" id="KW-0739">Sodium transport</keyword>
<name>A0A8C4ZDF7_GADMO</name>
<evidence type="ECO:0000256" key="13">
    <source>
        <dbReference type="RuleBase" id="RU362091"/>
    </source>
</evidence>
<dbReference type="InterPro" id="IPR001734">
    <property type="entry name" value="Na/solute_symporter"/>
</dbReference>
<evidence type="ECO:0000256" key="12">
    <source>
        <dbReference type="ARBA" id="ARBA00023201"/>
    </source>
</evidence>
<dbReference type="Gene3D" id="1.20.1730.10">
    <property type="entry name" value="Sodium/glucose cotransporter"/>
    <property type="match status" value="1"/>
</dbReference>
<evidence type="ECO:0000256" key="10">
    <source>
        <dbReference type="ARBA" id="ARBA00023136"/>
    </source>
</evidence>
<dbReference type="OMA" id="IPQSWDF"/>
<evidence type="ECO:0000256" key="4">
    <source>
        <dbReference type="ARBA" id="ARBA00022692"/>
    </source>
</evidence>
<keyword evidence="3" id="KW-0813">Transport</keyword>
<reference evidence="16" key="1">
    <citation type="submission" date="2025-08" db="UniProtKB">
        <authorList>
            <consortium name="Ensembl"/>
        </authorList>
    </citation>
    <scope>IDENTIFICATION</scope>
</reference>
<proteinExistence type="inferred from homology"/>
<evidence type="ECO:0000256" key="5">
    <source>
        <dbReference type="ARBA" id="ARBA00022847"/>
    </source>
</evidence>
<dbReference type="Pfam" id="PF00474">
    <property type="entry name" value="SSF"/>
    <property type="match status" value="1"/>
</dbReference>
<reference evidence="16" key="2">
    <citation type="submission" date="2025-09" db="UniProtKB">
        <authorList>
            <consortium name="Ensembl"/>
        </authorList>
    </citation>
    <scope>IDENTIFICATION</scope>
</reference>
<keyword evidence="11" id="KW-0325">Glycoprotein</keyword>
<keyword evidence="4 15" id="KW-0812">Transmembrane</keyword>
<feature type="transmembrane region" description="Helical" evidence="15">
    <location>
        <begin position="191"/>
        <end position="210"/>
    </location>
</feature>
<dbReference type="PROSITE" id="PS50283">
    <property type="entry name" value="NA_SOLUT_SYMP_3"/>
    <property type="match status" value="1"/>
</dbReference>
<feature type="transmembrane region" description="Helical" evidence="15">
    <location>
        <begin position="440"/>
        <end position="457"/>
    </location>
</feature>
<feature type="transmembrane region" description="Helical" evidence="15">
    <location>
        <begin position="486"/>
        <end position="507"/>
    </location>
</feature>
<dbReference type="GeneTree" id="ENSGT00940000163454"/>
<feature type="transmembrane region" description="Helical" evidence="15">
    <location>
        <begin position="84"/>
        <end position="105"/>
    </location>
</feature>
<dbReference type="PANTHER" id="PTHR45897">
    <property type="entry name" value="HIGH-AFFINITY CHOLINE TRANSPORTER 1"/>
    <property type="match status" value="1"/>
</dbReference>
<evidence type="ECO:0000256" key="8">
    <source>
        <dbReference type="ARBA" id="ARBA00023053"/>
    </source>
</evidence>
<keyword evidence="8" id="KW-0915">Sodium</keyword>
<evidence type="ECO:0000313" key="16">
    <source>
        <dbReference type="Ensembl" id="ENSGMOP00000011320.2"/>
    </source>
</evidence>
<gene>
    <name evidence="16" type="primary">LOC115528947</name>
</gene>
<feature type="transmembrane region" description="Helical" evidence="15">
    <location>
        <begin position="385"/>
        <end position="405"/>
    </location>
</feature>
<dbReference type="InterPro" id="IPR038377">
    <property type="entry name" value="Na/Glc_symporter_sf"/>
</dbReference>
<feature type="transmembrane region" description="Helical" evidence="15">
    <location>
        <begin position="6"/>
        <end position="25"/>
    </location>
</feature>